<dbReference type="Pfam" id="PF01380">
    <property type="entry name" value="SIS"/>
    <property type="match status" value="1"/>
</dbReference>
<dbReference type="Proteomes" id="UP000321051">
    <property type="component" value="Unassembled WGS sequence"/>
</dbReference>
<dbReference type="PROSITE" id="PS51071">
    <property type="entry name" value="HTH_RPIR"/>
    <property type="match status" value="1"/>
</dbReference>
<dbReference type="InterPro" id="IPR001347">
    <property type="entry name" value="SIS_dom"/>
</dbReference>
<dbReference type="InterPro" id="IPR036388">
    <property type="entry name" value="WH-like_DNA-bd_sf"/>
</dbReference>
<organism evidence="6 7">
    <name type="scientific">Marinococcus halophilus</name>
    <dbReference type="NCBI Taxonomy" id="1371"/>
    <lineage>
        <taxon>Bacteria</taxon>
        <taxon>Bacillati</taxon>
        <taxon>Bacillota</taxon>
        <taxon>Bacilli</taxon>
        <taxon>Bacillales</taxon>
        <taxon>Bacillaceae</taxon>
        <taxon>Marinococcus</taxon>
    </lineage>
</organism>
<dbReference type="InterPro" id="IPR046348">
    <property type="entry name" value="SIS_dom_sf"/>
</dbReference>
<gene>
    <name evidence="6" type="ORF">MHA01_19600</name>
</gene>
<keyword evidence="3" id="KW-0804">Transcription</keyword>
<evidence type="ECO:0000313" key="7">
    <source>
        <dbReference type="Proteomes" id="UP000321051"/>
    </source>
</evidence>
<evidence type="ECO:0000259" key="4">
    <source>
        <dbReference type="PROSITE" id="PS51071"/>
    </source>
</evidence>
<dbReference type="Gene3D" id="1.10.10.10">
    <property type="entry name" value="Winged helix-like DNA-binding domain superfamily/Winged helix DNA-binding domain"/>
    <property type="match status" value="1"/>
</dbReference>
<dbReference type="OrthoDB" id="3684496at2"/>
<keyword evidence="1" id="KW-0805">Transcription regulation</keyword>
<evidence type="ECO:0000256" key="3">
    <source>
        <dbReference type="ARBA" id="ARBA00023163"/>
    </source>
</evidence>
<proteinExistence type="predicted"/>
<evidence type="ECO:0000256" key="1">
    <source>
        <dbReference type="ARBA" id="ARBA00023015"/>
    </source>
</evidence>
<dbReference type="GO" id="GO:0003700">
    <property type="term" value="F:DNA-binding transcription factor activity"/>
    <property type="evidence" value="ECO:0007669"/>
    <property type="project" value="InterPro"/>
</dbReference>
<dbReference type="PANTHER" id="PTHR30514:SF1">
    <property type="entry name" value="HTH-TYPE TRANSCRIPTIONAL REGULATOR HEXR-RELATED"/>
    <property type="match status" value="1"/>
</dbReference>
<protein>
    <submittedName>
        <fullName evidence="6">RpiR family transcriptional regulator</fullName>
    </submittedName>
</protein>
<dbReference type="Gene3D" id="3.40.50.10490">
    <property type="entry name" value="Glucose-6-phosphate isomerase like protein, domain 1"/>
    <property type="match status" value="1"/>
</dbReference>
<reference evidence="6 7" key="1">
    <citation type="submission" date="2019-07" db="EMBL/GenBank/DDBJ databases">
        <title>Whole genome shotgun sequence of Marinococcus halophilus NBRC 102359.</title>
        <authorList>
            <person name="Hosoyama A."/>
            <person name="Uohara A."/>
            <person name="Ohji S."/>
            <person name="Ichikawa N."/>
        </authorList>
    </citation>
    <scope>NUCLEOTIDE SEQUENCE [LARGE SCALE GENOMIC DNA]</scope>
    <source>
        <strain evidence="6 7">NBRC 102359</strain>
    </source>
</reference>
<keyword evidence="2" id="KW-0238">DNA-binding</keyword>
<comment type="caution">
    <text evidence="6">The sequence shown here is derived from an EMBL/GenBank/DDBJ whole genome shotgun (WGS) entry which is preliminary data.</text>
</comment>
<evidence type="ECO:0000259" key="5">
    <source>
        <dbReference type="PROSITE" id="PS51464"/>
    </source>
</evidence>
<dbReference type="EMBL" id="BJUN01000010">
    <property type="protein sequence ID" value="GEK59055.1"/>
    <property type="molecule type" value="Genomic_DNA"/>
</dbReference>
<dbReference type="SUPFAM" id="SSF53697">
    <property type="entry name" value="SIS domain"/>
    <property type="match status" value="1"/>
</dbReference>
<accession>A0A510Y6S3</accession>
<dbReference type="AlphaFoldDB" id="A0A510Y6S3"/>
<evidence type="ECO:0000313" key="6">
    <source>
        <dbReference type="EMBL" id="GEK59055.1"/>
    </source>
</evidence>
<dbReference type="GO" id="GO:0003677">
    <property type="term" value="F:DNA binding"/>
    <property type="evidence" value="ECO:0007669"/>
    <property type="project" value="UniProtKB-KW"/>
</dbReference>
<dbReference type="InterPro" id="IPR009057">
    <property type="entry name" value="Homeodomain-like_sf"/>
</dbReference>
<dbReference type="PANTHER" id="PTHR30514">
    <property type="entry name" value="GLUCOKINASE"/>
    <property type="match status" value="1"/>
</dbReference>
<dbReference type="STRING" id="1371.GCA_900166605_01644"/>
<dbReference type="InterPro" id="IPR000281">
    <property type="entry name" value="HTH_RpiR"/>
</dbReference>
<feature type="domain" description="SIS" evidence="5">
    <location>
        <begin position="126"/>
        <end position="266"/>
    </location>
</feature>
<keyword evidence="7" id="KW-1185">Reference proteome</keyword>
<dbReference type="InterPro" id="IPR035472">
    <property type="entry name" value="RpiR-like_SIS"/>
</dbReference>
<feature type="domain" description="HTH rpiR-type" evidence="4">
    <location>
        <begin position="6"/>
        <end position="82"/>
    </location>
</feature>
<dbReference type="InterPro" id="IPR047640">
    <property type="entry name" value="RpiR-like"/>
</dbReference>
<name>A0A510Y6S3_MARHA</name>
<sequence length="284" mass="31664">MATETTHVRQRIQSLYNSFSDKEKQIADYMLQNPETIVHSTINQVADQLSLADATVFRFCKRLGFKGYQAMKIALASDIIEPIEDIHETIQESDTEVEVMAKVFQSNKNALTYTQEVLDETTVRQAVEYLLEASELHFYGSGGSGVTAQDGQHKFMRTGLPSHAYTDAHWQVMAASQLKPNDVAIVISHSGANEDVLEAMDVAKEQGARIIAITSYAKTPISQKADLTLQTISRETEYRSEALASRLAELSLLDGLYVNYCIKKKDQAQEAVAKIRKAVARKKL</sequence>
<dbReference type="GO" id="GO:0097367">
    <property type="term" value="F:carbohydrate derivative binding"/>
    <property type="evidence" value="ECO:0007669"/>
    <property type="project" value="InterPro"/>
</dbReference>
<evidence type="ECO:0000256" key="2">
    <source>
        <dbReference type="ARBA" id="ARBA00023125"/>
    </source>
</evidence>
<dbReference type="GO" id="GO:1901135">
    <property type="term" value="P:carbohydrate derivative metabolic process"/>
    <property type="evidence" value="ECO:0007669"/>
    <property type="project" value="InterPro"/>
</dbReference>
<dbReference type="Pfam" id="PF01418">
    <property type="entry name" value="HTH_6"/>
    <property type="match status" value="1"/>
</dbReference>
<dbReference type="SUPFAM" id="SSF46689">
    <property type="entry name" value="Homeodomain-like"/>
    <property type="match status" value="1"/>
</dbReference>
<dbReference type="PROSITE" id="PS51464">
    <property type="entry name" value="SIS"/>
    <property type="match status" value="1"/>
</dbReference>
<dbReference type="RefSeq" id="WP_079475462.1">
    <property type="nucleotide sequence ID" value="NZ_BJUN01000010.1"/>
</dbReference>
<dbReference type="CDD" id="cd05013">
    <property type="entry name" value="SIS_RpiR"/>
    <property type="match status" value="1"/>
</dbReference>